<dbReference type="eggNOG" id="COG0104">
    <property type="taxonomic scope" value="Bacteria"/>
</dbReference>
<dbReference type="PROSITE" id="PS01266">
    <property type="entry name" value="ADENYLOSUCCIN_SYN_1"/>
    <property type="match status" value="1"/>
</dbReference>
<sequence>MSTLVIVGTQWGDEGKGKVVDLLTGRAEVVVRFQGGNNAGHTLKVGGEQIIVHLIPSGILYPDTLNIIANGMVVDPSVLLHEKETLRERGYFQQDKQLIISDRAHVIMPYHKAIDLGREEILGNSRIGTTGRGIGPCYEDKASRMGIRVGDLLRPDVLTRRVRIALEEKNFLIQHRFNLPKIDADQVIEQYLDYGQQLLPHIMDASHILHTRISEGSRVLFEGAQGTLLDIDHGTYPYVTSSNVVAGNVCCGSGVSPTRIENVWGVVKAYSTRVGAGGFPTELNDELGEQIRKIGAEFGATTGRPRRCGWLDLVVVNHSVRLNGLTGIALTKMDVLTGVNPIRICTSYELDGKAVDRVPANIEDLNRVVPKFREVKGWDEPLSYCRSFDDLPKNARDYVETIEHLTGTPVNLISVGPAREQSILRKSPF</sequence>
<keyword evidence="3 8" id="KW-0479">Metal-binding</keyword>
<keyword evidence="2 8" id="KW-0436">Ligase</keyword>
<feature type="binding site" evidence="8">
    <location>
        <position position="144"/>
    </location>
    <ligand>
        <name>IMP</name>
        <dbReference type="ChEBI" id="CHEBI:58053"/>
        <note>ligand shared between dimeric partners</note>
    </ligand>
</feature>
<evidence type="ECO:0000256" key="6">
    <source>
        <dbReference type="ARBA" id="ARBA00022842"/>
    </source>
</evidence>
<evidence type="ECO:0000256" key="3">
    <source>
        <dbReference type="ARBA" id="ARBA00022723"/>
    </source>
</evidence>
<dbReference type="GO" id="GO:0004019">
    <property type="term" value="F:adenylosuccinate synthase activity"/>
    <property type="evidence" value="ECO:0007669"/>
    <property type="project" value="UniProtKB-UniRule"/>
</dbReference>
<dbReference type="GO" id="GO:0046040">
    <property type="term" value="P:IMP metabolic process"/>
    <property type="evidence" value="ECO:0007669"/>
    <property type="project" value="TreeGrafter"/>
</dbReference>
<dbReference type="GO" id="GO:0005525">
    <property type="term" value="F:GTP binding"/>
    <property type="evidence" value="ECO:0007669"/>
    <property type="project" value="UniProtKB-UniRule"/>
</dbReference>
<proteinExistence type="inferred from homology"/>
<comment type="cofactor">
    <cofactor evidence="8">
        <name>Mg(2+)</name>
        <dbReference type="ChEBI" id="CHEBI:18420"/>
    </cofactor>
    <text evidence="8">Binds 1 Mg(2+) ion per subunit.</text>
</comment>
<dbReference type="EMBL" id="CP003360">
    <property type="protein sequence ID" value="AFM26002.1"/>
    <property type="molecule type" value="Genomic_DNA"/>
</dbReference>
<dbReference type="Gene3D" id="3.90.170.10">
    <property type="entry name" value="Adenylosuccinate Synthetase, subunit A, domain 3"/>
    <property type="match status" value="1"/>
</dbReference>
<feature type="binding site" evidence="8">
    <location>
        <begin position="414"/>
        <end position="416"/>
    </location>
    <ligand>
        <name>GTP</name>
        <dbReference type="ChEBI" id="CHEBI:37565"/>
    </ligand>
</feature>
<keyword evidence="6 8" id="KW-0460">Magnesium</keyword>
<keyword evidence="7 8" id="KW-0342">GTP-binding</keyword>
<feature type="binding site" description="in other chain" evidence="8">
    <location>
        <position position="304"/>
    </location>
    <ligand>
        <name>IMP</name>
        <dbReference type="ChEBI" id="CHEBI:58053"/>
        <note>ligand shared between dimeric partners</note>
    </ligand>
</feature>
<dbReference type="InterPro" id="IPR001114">
    <property type="entry name" value="Adenylosuccinate_synthetase"/>
</dbReference>
<feature type="active site" evidence="9">
    <location>
        <position position="141"/>
    </location>
</feature>
<dbReference type="GO" id="GO:0000287">
    <property type="term" value="F:magnesium ion binding"/>
    <property type="evidence" value="ECO:0007669"/>
    <property type="project" value="UniProtKB-UniRule"/>
</dbReference>
<dbReference type="GO" id="GO:0044208">
    <property type="term" value="P:'de novo' AMP biosynthetic process"/>
    <property type="evidence" value="ECO:0007669"/>
    <property type="project" value="UniProtKB-UniRule"/>
</dbReference>
<dbReference type="InterPro" id="IPR042109">
    <property type="entry name" value="Adenylosuccinate_synth_dom1"/>
</dbReference>
<keyword evidence="4 8" id="KW-0547">Nucleotide-binding</keyword>
<feature type="binding site" description="in other chain" evidence="8">
    <location>
        <position position="130"/>
    </location>
    <ligand>
        <name>IMP</name>
        <dbReference type="ChEBI" id="CHEBI:58053"/>
        <note>ligand shared between dimeric partners</note>
    </ligand>
</feature>
<gene>
    <name evidence="8" type="primary">purA</name>
    <name evidence="11" type="ordered locus">Desti_3346</name>
</gene>
<comment type="pathway">
    <text evidence="8 10">Purine metabolism; AMP biosynthesis via de novo pathway; AMP from IMP: step 1/2.</text>
</comment>
<feature type="binding site" description="in other chain" evidence="8">
    <location>
        <position position="240"/>
    </location>
    <ligand>
        <name>IMP</name>
        <dbReference type="ChEBI" id="CHEBI:58053"/>
        <note>ligand shared between dimeric partners</note>
    </ligand>
</feature>
<dbReference type="UniPathway" id="UPA00075">
    <property type="reaction ID" value="UER00335"/>
</dbReference>
<reference evidence="12" key="1">
    <citation type="submission" date="2012-06" db="EMBL/GenBank/DDBJ databases">
        <title>Complete sequence of chromosome of Desulfomonile tiedjei DSM 6799.</title>
        <authorList>
            <person name="Lucas S."/>
            <person name="Copeland A."/>
            <person name="Lapidus A."/>
            <person name="Glavina del Rio T."/>
            <person name="Dalin E."/>
            <person name="Tice H."/>
            <person name="Bruce D."/>
            <person name="Goodwin L."/>
            <person name="Pitluck S."/>
            <person name="Peters L."/>
            <person name="Ovchinnikova G."/>
            <person name="Zeytun A."/>
            <person name="Lu M."/>
            <person name="Kyrpides N."/>
            <person name="Mavromatis K."/>
            <person name="Ivanova N."/>
            <person name="Brettin T."/>
            <person name="Detter J.C."/>
            <person name="Han C."/>
            <person name="Larimer F."/>
            <person name="Land M."/>
            <person name="Hauser L."/>
            <person name="Markowitz V."/>
            <person name="Cheng J.-F."/>
            <person name="Hugenholtz P."/>
            <person name="Woyke T."/>
            <person name="Wu D."/>
            <person name="Spring S."/>
            <person name="Schroeder M."/>
            <person name="Brambilla E."/>
            <person name="Klenk H.-P."/>
            <person name="Eisen J.A."/>
        </authorList>
    </citation>
    <scope>NUCLEOTIDE SEQUENCE [LARGE SCALE GENOMIC DNA]</scope>
    <source>
        <strain evidence="12">ATCC 49306 / DSM 6799 / DCB-1</strain>
    </source>
</reference>
<evidence type="ECO:0000313" key="12">
    <source>
        <dbReference type="Proteomes" id="UP000006055"/>
    </source>
</evidence>
<dbReference type="HAMAP" id="MF_00011">
    <property type="entry name" value="Adenylosucc_synth"/>
    <property type="match status" value="1"/>
</dbReference>
<evidence type="ECO:0000256" key="2">
    <source>
        <dbReference type="ARBA" id="ARBA00022598"/>
    </source>
</evidence>
<evidence type="ECO:0000256" key="1">
    <source>
        <dbReference type="ARBA" id="ARBA00011738"/>
    </source>
</evidence>
<dbReference type="Gene3D" id="1.10.300.10">
    <property type="entry name" value="Adenylosuccinate Synthetase, subunit A, domain 2"/>
    <property type="match status" value="1"/>
</dbReference>
<dbReference type="FunFam" id="3.90.170.10:FF:000001">
    <property type="entry name" value="Adenylosuccinate synthetase"/>
    <property type="match status" value="1"/>
</dbReference>
<dbReference type="GO" id="GO:0005737">
    <property type="term" value="C:cytoplasm"/>
    <property type="evidence" value="ECO:0007669"/>
    <property type="project" value="UniProtKB-SubCell"/>
</dbReference>
<dbReference type="InterPro" id="IPR027417">
    <property type="entry name" value="P-loop_NTPase"/>
</dbReference>
<dbReference type="InterPro" id="IPR018220">
    <property type="entry name" value="Adenylosuccin_syn_GTP-bd"/>
</dbReference>
<feature type="binding site" description="in other chain" evidence="8">
    <location>
        <begin position="13"/>
        <end position="16"/>
    </location>
    <ligand>
        <name>IMP</name>
        <dbReference type="ChEBI" id="CHEBI:58053"/>
        <note>ligand shared between dimeric partners</note>
    </ligand>
</feature>
<feature type="binding site" evidence="8">
    <location>
        <begin position="300"/>
        <end position="306"/>
    </location>
    <ligand>
        <name>substrate</name>
    </ligand>
</feature>
<dbReference type="SUPFAM" id="SSF52540">
    <property type="entry name" value="P-loop containing nucleoside triphosphate hydrolases"/>
    <property type="match status" value="1"/>
</dbReference>
<evidence type="ECO:0000256" key="8">
    <source>
        <dbReference type="HAMAP-Rule" id="MF_00011"/>
    </source>
</evidence>
<comment type="subunit">
    <text evidence="1 8">Homodimer.</text>
</comment>
<dbReference type="Proteomes" id="UP000006055">
    <property type="component" value="Chromosome"/>
</dbReference>
<dbReference type="STRING" id="706587.Desti_3346"/>
<dbReference type="PATRIC" id="fig|706587.4.peg.3811"/>
<feature type="binding site" description="in other chain" evidence="8">
    <location>
        <position position="225"/>
    </location>
    <ligand>
        <name>IMP</name>
        <dbReference type="ChEBI" id="CHEBI:58053"/>
        <note>ligand shared between dimeric partners</note>
    </ligand>
</feature>
<keyword evidence="8" id="KW-0963">Cytoplasm</keyword>
<evidence type="ECO:0000313" key="11">
    <source>
        <dbReference type="EMBL" id="AFM26002.1"/>
    </source>
</evidence>
<evidence type="ECO:0000256" key="7">
    <source>
        <dbReference type="ARBA" id="ARBA00023134"/>
    </source>
</evidence>
<comment type="catalytic activity">
    <reaction evidence="8 10">
        <text>IMP + L-aspartate + GTP = N(6)-(1,2-dicarboxyethyl)-AMP + GDP + phosphate + 2 H(+)</text>
        <dbReference type="Rhea" id="RHEA:15753"/>
        <dbReference type="ChEBI" id="CHEBI:15378"/>
        <dbReference type="ChEBI" id="CHEBI:29991"/>
        <dbReference type="ChEBI" id="CHEBI:37565"/>
        <dbReference type="ChEBI" id="CHEBI:43474"/>
        <dbReference type="ChEBI" id="CHEBI:57567"/>
        <dbReference type="ChEBI" id="CHEBI:58053"/>
        <dbReference type="ChEBI" id="CHEBI:58189"/>
        <dbReference type="EC" id="6.3.4.4"/>
    </reaction>
</comment>
<dbReference type="InterPro" id="IPR042111">
    <property type="entry name" value="Adenylosuccinate_synth_dom3"/>
</dbReference>
<feature type="binding site" evidence="8">
    <location>
        <position position="306"/>
    </location>
    <ligand>
        <name>GTP</name>
        <dbReference type="ChEBI" id="CHEBI:37565"/>
    </ligand>
</feature>
<keyword evidence="12" id="KW-1185">Reference proteome</keyword>
<feature type="binding site" evidence="8">
    <location>
        <begin position="12"/>
        <end position="18"/>
    </location>
    <ligand>
        <name>GTP</name>
        <dbReference type="ChEBI" id="CHEBI:37565"/>
    </ligand>
</feature>
<feature type="binding site" description="in other chain" evidence="8">
    <location>
        <begin position="38"/>
        <end position="41"/>
    </location>
    <ligand>
        <name>IMP</name>
        <dbReference type="ChEBI" id="CHEBI:58053"/>
        <note>ligand shared between dimeric partners</note>
    </ligand>
</feature>
<dbReference type="FunFam" id="1.10.300.10:FF:000001">
    <property type="entry name" value="Adenylosuccinate synthetase"/>
    <property type="match status" value="1"/>
</dbReference>
<dbReference type="PANTHER" id="PTHR11846">
    <property type="entry name" value="ADENYLOSUCCINATE SYNTHETASE"/>
    <property type="match status" value="1"/>
</dbReference>
<dbReference type="Gene3D" id="3.40.440.10">
    <property type="entry name" value="Adenylosuccinate Synthetase, subunit A, domain 1"/>
    <property type="match status" value="1"/>
</dbReference>
<feature type="binding site" evidence="8">
    <location>
        <position position="13"/>
    </location>
    <ligand>
        <name>Mg(2+)</name>
        <dbReference type="ChEBI" id="CHEBI:18420"/>
    </ligand>
</feature>
<dbReference type="CDD" id="cd03108">
    <property type="entry name" value="AdSS"/>
    <property type="match status" value="1"/>
</dbReference>
<dbReference type="SMART" id="SM00788">
    <property type="entry name" value="Adenylsucc_synt"/>
    <property type="match status" value="1"/>
</dbReference>
<dbReference type="InterPro" id="IPR042110">
    <property type="entry name" value="Adenylosuccinate_synth_dom2"/>
</dbReference>
<dbReference type="PANTHER" id="PTHR11846:SF0">
    <property type="entry name" value="ADENYLOSUCCINATE SYNTHETASE"/>
    <property type="match status" value="1"/>
</dbReference>
<evidence type="ECO:0000256" key="4">
    <source>
        <dbReference type="ARBA" id="ARBA00022741"/>
    </source>
</evidence>
<keyword evidence="5 8" id="KW-0658">Purine biosynthesis</keyword>
<comment type="subcellular location">
    <subcellularLocation>
        <location evidence="8">Cytoplasm</location>
    </subcellularLocation>
</comment>
<feature type="binding site" evidence="8">
    <location>
        <position position="40"/>
    </location>
    <ligand>
        <name>Mg(2+)</name>
        <dbReference type="ChEBI" id="CHEBI:18420"/>
    </ligand>
</feature>
<dbReference type="InterPro" id="IPR033128">
    <property type="entry name" value="Adenylosuccin_syn_Lys_AS"/>
</dbReference>
<feature type="active site" description="Proton acceptor" evidence="8">
    <location>
        <position position="13"/>
    </location>
</feature>
<dbReference type="PROSITE" id="PS00513">
    <property type="entry name" value="ADENYLOSUCCIN_SYN_2"/>
    <property type="match status" value="1"/>
</dbReference>
<dbReference type="NCBIfam" id="TIGR00184">
    <property type="entry name" value="purA"/>
    <property type="match status" value="1"/>
</dbReference>
<evidence type="ECO:0000256" key="9">
    <source>
        <dbReference type="PROSITE-ProRule" id="PRU10134"/>
    </source>
</evidence>
<dbReference type="KEGG" id="dti:Desti_3346"/>
<evidence type="ECO:0000256" key="10">
    <source>
        <dbReference type="RuleBase" id="RU000520"/>
    </source>
</evidence>
<organism evidence="11 12">
    <name type="scientific">Desulfomonile tiedjei (strain ATCC 49306 / DSM 6799 / DCB-1)</name>
    <dbReference type="NCBI Taxonomy" id="706587"/>
    <lineage>
        <taxon>Bacteria</taxon>
        <taxon>Pseudomonadati</taxon>
        <taxon>Thermodesulfobacteriota</taxon>
        <taxon>Desulfomonilia</taxon>
        <taxon>Desulfomonilales</taxon>
        <taxon>Desulfomonilaceae</taxon>
        <taxon>Desulfomonile</taxon>
    </lineage>
</organism>
<dbReference type="AlphaFoldDB" id="I4C8W1"/>
<feature type="active site" description="Proton donor" evidence="8">
    <location>
        <position position="41"/>
    </location>
</feature>
<protein>
    <recommendedName>
        <fullName evidence="8 10">Adenylosuccinate synthetase</fullName>
        <shortName evidence="8">AMPSase</shortName>
        <shortName evidence="8">AdSS</shortName>
        <ecNumber evidence="8 10">6.3.4.4</ecNumber>
    </recommendedName>
    <alternativeName>
        <fullName evidence="8">IMP--aspartate ligase</fullName>
    </alternativeName>
</protein>
<dbReference type="OrthoDB" id="9807553at2"/>
<dbReference type="Pfam" id="PF00709">
    <property type="entry name" value="Adenylsucc_synt"/>
    <property type="match status" value="1"/>
</dbReference>
<evidence type="ECO:0000256" key="5">
    <source>
        <dbReference type="ARBA" id="ARBA00022755"/>
    </source>
</evidence>
<accession>I4C8W1</accession>
<dbReference type="NCBIfam" id="NF002223">
    <property type="entry name" value="PRK01117.1"/>
    <property type="match status" value="1"/>
</dbReference>
<comment type="similarity">
    <text evidence="8 10">Belongs to the adenylosuccinate synthetase family.</text>
</comment>
<comment type="function">
    <text evidence="8">Plays an important role in the de novo pathway of purine nucleotide biosynthesis. Catalyzes the first committed step in the biosynthesis of AMP from IMP.</text>
</comment>
<dbReference type="RefSeq" id="WP_014811136.1">
    <property type="nucleotide sequence ID" value="NC_018025.1"/>
</dbReference>
<dbReference type="HOGENOM" id="CLU_029848_0_0_7"/>
<feature type="binding site" evidence="8">
    <location>
        <begin position="332"/>
        <end position="334"/>
    </location>
    <ligand>
        <name>GTP</name>
        <dbReference type="ChEBI" id="CHEBI:37565"/>
    </ligand>
</feature>
<name>I4C8W1_DESTA</name>
<dbReference type="EC" id="6.3.4.4" evidence="8 10"/>
<feature type="binding site" evidence="8">
    <location>
        <begin position="40"/>
        <end position="42"/>
    </location>
    <ligand>
        <name>GTP</name>
        <dbReference type="ChEBI" id="CHEBI:37565"/>
    </ligand>
</feature>